<evidence type="ECO:0000256" key="1">
    <source>
        <dbReference type="ARBA" id="ARBA00004123"/>
    </source>
</evidence>
<dbReference type="KEGG" id="mgl:MGL_1888"/>
<dbReference type="GO" id="GO:0000724">
    <property type="term" value="P:double-strand break repair via homologous recombination"/>
    <property type="evidence" value="ECO:0007669"/>
    <property type="project" value="TreeGrafter"/>
</dbReference>
<keyword evidence="3" id="KW-0539">Nucleus</keyword>
<dbReference type="Pfam" id="PF04005">
    <property type="entry name" value="Hus1"/>
    <property type="match status" value="1"/>
</dbReference>
<accession>A8PZ49</accession>
<dbReference type="STRING" id="425265.A8PZ49"/>
<reference evidence="6 7" key="1">
    <citation type="journal article" date="2007" name="Proc. Natl. Acad. Sci. U.S.A.">
        <title>Dandruff-associated Malassezia genomes reveal convergent and divergent virulence traits shared with plant and human fungal pathogens.</title>
        <authorList>
            <person name="Xu J."/>
            <person name="Saunders C.W."/>
            <person name="Hu P."/>
            <person name="Grant R.A."/>
            <person name="Boekhout T."/>
            <person name="Kuramae E.E."/>
            <person name="Kronstad J.W."/>
            <person name="Deangelis Y.M."/>
            <person name="Reeder N.L."/>
            <person name="Johnstone K.R."/>
            <person name="Leland M."/>
            <person name="Fieno A.M."/>
            <person name="Begley W.M."/>
            <person name="Sun Y."/>
            <person name="Lacey M.P."/>
            <person name="Chaudhary T."/>
            <person name="Keough T."/>
            <person name="Chu L."/>
            <person name="Sears R."/>
            <person name="Yuan B."/>
            <person name="Dawson T.L.Jr."/>
        </authorList>
    </citation>
    <scope>NUCLEOTIDE SEQUENCE [LARGE SCALE GENOMIC DNA]</scope>
    <source>
        <strain evidence="7">ATCC MYA-4612 / CBS 7966</strain>
    </source>
</reference>
<organism evidence="6 7">
    <name type="scientific">Malassezia globosa (strain ATCC MYA-4612 / CBS 7966)</name>
    <name type="common">Dandruff-associated fungus</name>
    <dbReference type="NCBI Taxonomy" id="425265"/>
    <lineage>
        <taxon>Eukaryota</taxon>
        <taxon>Fungi</taxon>
        <taxon>Dikarya</taxon>
        <taxon>Basidiomycota</taxon>
        <taxon>Ustilaginomycotina</taxon>
        <taxon>Malasseziomycetes</taxon>
        <taxon>Malasseziales</taxon>
        <taxon>Malasseziaceae</taxon>
        <taxon>Malassezia</taxon>
    </lineage>
</organism>
<dbReference type="EMBL" id="AAYY01000006">
    <property type="protein sequence ID" value="EDP43675.1"/>
    <property type="molecule type" value="Genomic_DNA"/>
</dbReference>
<dbReference type="RefSeq" id="XP_001730889.1">
    <property type="nucleotide sequence ID" value="XM_001730837.1"/>
</dbReference>
<dbReference type="GO" id="GO:0006289">
    <property type="term" value="P:nucleotide-excision repair"/>
    <property type="evidence" value="ECO:0007669"/>
    <property type="project" value="TreeGrafter"/>
</dbReference>
<comment type="subcellular location">
    <subcellularLocation>
        <location evidence="1">Nucleus</location>
    </subcellularLocation>
</comment>
<dbReference type="GO" id="GO:0005730">
    <property type="term" value="C:nucleolus"/>
    <property type="evidence" value="ECO:0007669"/>
    <property type="project" value="InterPro"/>
</dbReference>
<evidence type="ECO:0000313" key="7">
    <source>
        <dbReference type="Proteomes" id="UP000008837"/>
    </source>
</evidence>
<keyword evidence="5" id="KW-1133">Transmembrane helix</keyword>
<dbReference type="FunCoup" id="A8PZ49">
    <property type="interactions" value="296"/>
</dbReference>
<evidence type="ECO:0000256" key="2">
    <source>
        <dbReference type="ARBA" id="ARBA00005563"/>
    </source>
</evidence>
<dbReference type="GeneID" id="5855196"/>
<dbReference type="Gene3D" id="3.70.10.10">
    <property type="match status" value="1"/>
</dbReference>
<dbReference type="InterPro" id="IPR016580">
    <property type="entry name" value="HUS1"/>
</dbReference>
<dbReference type="InterPro" id="IPR007150">
    <property type="entry name" value="HUS1/Mec3"/>
</dbReference>
<evidence type="ECO:0000256" key="5">
    <source>
        <dbReference type="SAM" id="Phobius"/>
    </source>
</evidence>
<dbReference type="PANTHER" id="PTHR12900:SF0">
    <property type="entry name" value="CHECKPOINT PROTEIN"/>
    <property type="match status" value="1"/>
</dbReference>
<dbReference type="GO" id="GO:0035861">
    <property type="term" value="C:site of double-strand break"/>
    <property type="evidence" value="ECO:0007669"/>
    <property type="project" value="TreeGrafter"/>
</dbReference>
<feature type="transmembrane region" description="Helical" evidence="5">
    <location>
        <begin position="205"/>
        <end position="225"/>
    </location>
</feature>
<protein>
    <recommendedName>
        <fullName evidence="4">Checkpoint protein</fullName>
    </recommendedName>
</protein>
<keyword evidence="5" id="KW-0472">Membrane</keyword>
<dbReference type="InParanoid" id="A8PZ49"/>
<dbReference type="GO" id="GO:0030896">
    <property type="term" value="C:checkpoint clamp complex"/>
    <property type="evidence" value="ECO:0007669"/>
    <property type="project" value="InterPro"/>
</dbReference>
<dbReference type="VEuPathDB" id="FungiDB:MGL_1888"/>
<comment type="similarity">
    <text evidence="2 4">Belongs to the HUS1 family.</text>
</comment>
<evidence type="ECO:0000256" key="3">
    <source>
        <dbReference type="ARBA" id="ARBA00023242"/>
    </source>
</evidence>
<comment type="caution">
    <text evidence="6">The sequence shown here is derived from an EMBL/GenBank/DDBJ whole genome shotgun (WGS) entry which is preliminary data.</text>
</comment>
<keyword evidence="7" id="KW-1185">Reference proteome</keyword>
<dbReference type="AlphaFoldDB" id="A8PZ49"/>
<evidence type="ECO:0000256" key="4">
    <source>
        <dbReference type="PIRNR" id="PIRNR011312"/>
    </source>
</evidence>
<dbReference type="PIRSF" id="PIRSF011312">
    <property type="entry name" value="Cell_cycle_HUS1"/>
    <property type="match status" value="1"/>
</dbReference>
<dbReference type="GO" id="GO:0000723">
    <property type="term" value="P:telomere maintenance"/>
    <property type="evidence" value="ECO:0007669"/>
    <property type="project" value="TreeGrafter"/>
</dbReference>
<dbReference type="OrthoDB" id="337750at2759"/>
<dbReference type="OMA" id="VCWMRLE"/>
<evidence type="ECO:0000313" key="6">
    <source>
        <dbReference type="EMBL" id="EDP43675.1"/>
    </source>
</evidence>
<sequence>MSPAGRDGVQVWTTLDVNTVFTNYKIESHNNNEITVEVSAESLARVLRSAVGALEVMLRLGKRDREPLLSWSIAMTSQNGTRLDVVQELVVRILRASELALIVEPMCPTPDVYIVMPPLSEMHAMSELMRTLSSYVSLSANQQGTLKLSLSDQHVEGSACWFQLEHPQVHTQANDNHASNTSPDAFHEVHISMKAMQNVFSCASMAKSTVACICAGYCVVFYVYISGASQHRSIHQTNGPQQVRGVVNFKFKFHQPEAVSLLR</sequence>
<dbReference type="GO" id="GO:0044778">
    <property type="term" value="P:meiotic DNA integrity checkpoint signaling"/>
    <property type="evidence" value="ECO:0007669"/>
    <property type="project" value="TreeGrafter"/>
</dbReference>
<dbReference type="PANTHER" id="PTHR12900">
    <property type="entry name" value="MITOTIC AND DNA DAMAGE CHECKPOINT PROTEIN HUS1"/>
    <property type="match status" value="1"/>
</dbReference>
<proteinExistence type="inferred from homology"/>
<keyword evidence="5" id="KW-0812">Transmembrane</keyword>
<dbReference type="GO" id="GO:0031573">
    <property type="term" value="P:mitotic intra-S DNA damage checkpoint signaling"/>
    <property type="evidence" value="ECO:0007669"/>
    <property type="project" value="TreeGrafter"/>
</dbReference>
<dbReference type="Proteomes" id="UP000008837">
    <property type="component" value="Unassembled WGS sequence"/>
</dbReference>
<gene>
    <name evidence="6" type="ORF">MGL_1888</name>
</gene>
<dbReference type="GO" id="GO:0033314">
    <property type="term" value="P:mitotic DNA replication checkpoint signaling"/>
    <property type="evidence" value="ECO:0007669"/>
    <property type="project" value="TreeGrafter"/>
</dbReference>
<name>A8PZ49_MALGO</name>